<dbReference type="AlphaFoldDB" id="A0A931CW73"/>
<feature type="non-terminal residue" evidence="8">
    <location>
        <position position="1"/>
    </location>
</feature>
<evidence type="ECO:0000313" key="9">
    <source>
        <dbReference type="Proteomes" id="UP000706172"/>
    </source>
</evidence>
<dbReference type="GO" id="GO:0005886">
    <property type="term" value="C:plasma membrane"/>
    <property type="evidence" value="ECO:0007669"/>
    <property type="project" value="TreeGrafter"/>
</dbReference>
<dbReference type="InterPro" id="IPR051460">
    <property type="entry name" value="HdrC_iron-sulfur_subunit"/>
</dbReference>
<feature type="domain" description="Cysteine-rich" evidence="6">
    <location>
        <begin position="109"/>
        <end position="174"/>
    </location>
</feature>
<dbReference type="GO" id="GO:0016491">
    <property type="term" value="F:oxidoreductase activity"/>
    <property type="evidence" value="ECO:0007669"/>
    <property type="project" value="UniProtKB-KW"/>
</dbReference>
<reference evidence="8" key="1">
    <citation type="submission" date="2020-07" db="EMBL/GenBank/DDBJ databases">
        <title>Severe corrosion of carbon steel in oil field produced water can be linked to methanogenic archaea containing a special type of NiFe hydrogenase.</title>
        <authorList>
            <person name="Lahme S."/>
            <person name="Mand J."/>
            <person name="Longwell J."/>
            <person name="Smith R."/>
            <person name="Enning D."/>
        </authorList>
    </citation>
    <scope>NUCLEOTIDE SEQUENCE</scope>
    <source>
        <strain evidence="8">MIC098Bin6</strain>
    </source>
</reference>
<keyword evidence="2" id="KW-0479">Metal-binding</keyword>
<comment type="caution">
    <text evidence="8">The sequence shown here is derived from an EMBL/GenBank/DDBJ whole genome shotgun (WGS) entry which is preliminary data.</text>
</comment>
<dbReference type="InterPro" id="IPR004017">
    <property type="entry name" value="Cys_rich_dom"/>
</dbReference>
<proteinExistence type="predicted"/>
<dbReference type="Pfam" id="PF24292">
    <property type="entry name" value="DUF7479"/>
    <property type="match status" value="1"/>
</dbReference>
<dbReference type="GO" id="GO:0051539">
    <property type="term" value="F:4 iron, 4 sulfur cluster binding"/>
    <property type="evidence" value="ECO:0007669"/>
    <property type="project" value="UniProtKB-KW"/>
</dbReference>
<dbReference type="InterPro" id="IPR055902">
    <property type="entry name" value="DUF7479"/>
</dbReference>
<evidence type="ECO:0000259" key="7">
    <source>
        <dbReference type="Pfam" id="PF24292"/>
    </source>
</evidence>
<accession>A0A931CW73</accession>
<name>A0A931CW73_9BACT</name>
<dbReference type="PANTHER" id="PTHR43255">
    <property type="entry name" value="IRON-SULFUR-BINDING OXIDOREDUCTASE FADF-RELATED-RELATED"/>
    <property type="match status" value="1"/>
</dbReference>
<feature type="domain" description="Cysteine-rich" evidence="6">
    <location>
        <begin position="27"/>
        <end position="73"/>
    </location>
</feature>
<keyword evidence="1" id="KW-0004">4Fe-4S</keyword>
<dbReference type="EMBL" id="JACCQK010000043">
    <property type="protein sequence ID" value="MBG0778529.1"/>
    <property type="molecule type" value="Genomic_DNA"/>
</dbReference>
<dbReference type="GO" id="GO:0046872">
    <property type="term" value="F:metal ion binding"/>
    <property type="evidence" value="ECO:0007669"/>
    <property type="project" value="UniProtKB-KW"/>
</dbReference>
<evidence type="ECO:0000259" key="6">
    <source>
        <dbReference type="Pfam" id="PF02754"/>
    </source>
</evidence>
<evidence type="ECO:0000313" key="8">
    <source>
        <dbReference type="EMBL" id="MBG0778529.1"/>
    </source>
</evidence>
<sequence>LGSAPDQVTRVYEFLLANLPGRTGFVTGCCGAPARWAGRPALETDTLARFTSFWEDAGRPTIITACSACTWMLSRHLPDADIVSLYKTLLDLTDCLPAVPRNTAPNPVNIIDPCTAREDPAVQEAVRSLARSAGVIIQELPAAGALTECCGFGGLVFNANPKLSQKINQQRAGQSDQDFLAYCAMCRDRLARVGKKTAHLLDLFWPQTDHPEQRKDPGFSGRHDNLAQVKHRMLAELWQEPPTPHLPEGPVVPVRYNPGVRQVLEDHFILESDIEQVLSHIGTGTPPFYNPENGTHIAFFRPGRVCFWVTFRKYKTRIEIVNAWSHRMQVIPNTLFVPGTPTEPHNETIVCRSCDNGELGFFKNHVEYLGSRFDVVLPQCKNCGMIYISPDIARGRMAEVEKILEDK</sequence>
<protein>
    <submittedName>
        <fullName evidence="8">(Fe-S)-binding protein</fullName>
    </submittedName>
</protein>
<keyword evidence="5" id="KW-0411">Iron-sulfur</keyword>
<evidence type="ECO:0000256" key="2">
    <source>
        <dbReference type="ARBA" id="ARBA00022723"/>
    </source>
</evidence>
<dbReference type="InterPro" id="IPR054656">
    <property type="entry name" value="DVU_1557-like"/>
</dbReference>
<keyword evidence="4" id="KW-0408">Iron</keyword>
<keyword evidence="3" id="KW-0560">Oxidoreductase</keyword>
<evidence type="ECO:0000256" key="4">
    <source>
        <dbReference type="ARBA" id="ARBA00023004"/>
    </source>
</evidence>
<evidence type="ECO:0000256" key="1">
    <source>
        <dbReference type="ARBA" id="ARBA00022485"/>
    </source>
</evidence>
<gene>
    <name evidence="8" type="ORF">H0S81_01165</name>
</gene>
<feature type="domain" description="DUF7479" evidence="7">
    <location>
        <begin position="348"/>
        <end position="407"/>
    </location>
</feature>
<dbReference type="PANTHER" id="PTHR43255:SF1">
    <property type="entry name" value="IRON-SULFUR-BINDING OXIDOREDUCTASE FADF-RELATED"/>
    <property type="match status" value="1"/>
</dbReference>
<evidence type="ECO:0000256" key="3">
    <source>
        <dbReference type="ARBA" id="ARBA00023002"/>
    </source>
</evidence>
<evidence type="ECO:0000256" key="5">
    <source>
        <dbReference type="ARBA" id="ARBA00023014"/>
    </source>
</evidence>
<dbReference type="NCBIfam" id="NF045645">
    <property type="entry name" value="DVU_1557_fam"/>
    <property type="match status" value="1"/>
</dbReference>
<dbReference type="Pfam" id="PF02754">
    <property type="entry name" value="CCG"/>
    <property type="match status" value="2"/>
</dbReference>
<dbReference type="Proteomes" id="UP000706172">
    <property type="component" value="Unassembled WGS sequence"/>
</dbReference>
<organism evidence="8 9">
    <name type="scientific">Desulfotignum balticum</name>
    <dbReference type="NCBI Taxonomy" id="115781"/>
    <lineage>
        <taxon>Bacteria</taxon>
        <taxon>Pseudomonadati</taxon>
        <taxon>Thermodesulfobacteriota</taxon>
        <taxon>Desulfobacteria</taxon>
        <taxon>Desulfobacterales</taxon>
        <taxon>Desulfobacteraceae</taxon>
        <taxon>Desulfotignum</taxon>
    </lineage>
</organism>